<evidence type="ECO:0000313" key="6">
    <source>
        <dbReference type="Proteomes" id="UP000016935"/>
    </source>
</evidence>
<feature type="region of interest" description="Disordered" evidence="4">
    <location>
        <begin position="1"/>
        <end position="89"/>
    </location>
</feature>
<dbReference type="GO" id="GO:0004526">
    <property type="term" value="F:ribonuclease P activity"/>
    <property type="evidence" value="ECO:0007669"/>
    <property type="project" value="TreeGrafter"/>
</dbReference>
<proteinExistence type="predicted"/>
<dbReference type="GeneID" id="19401852"/>
<dbReference type="Gene3D" id="3.30.110.20">
    <property type="entry name" value="Alba-like domain"/>
    <property type="match status" value="1"/>
</dbReference>
<dbReference type="GO" id="GO:0006364">
    <property type="term" value="P:rRNA processing"/>
    <property type="evidence" value="ECO:0007669"/>
    <property type="project" value="TreeGrafter"/>
</dbReference>
<feature type="compositionally biased region" description="Pro residues" evidence="4">
    <location>
        <begin position="26"/>
        <end position="37"/>
    </location>
</feature>
<dbReference type="eggNOG" id="ENOG502SUA0">
    <property type="taxonomic scope" value="Eukaryota"/>
</dbReference>
<dbReference type="InterPro" id="IPR036882">
    <property type="entry name" value="Alba-like_dom_sf"/>
</dbReference>
<dbReference type="PANTHER" id="PTHR28256:SF1">
    <property type="entry name" value="RIBONUCLEASES P_MRP PROTEIN SUBUNIT POP7"/>
    <property type="match status" value="1"/>
</dbReference>
<keyword evidence="3" id="KW-0539">Nucleus</keyword>
<dbReference type="GO" id="GO:0000294">
    <property type="term" value="P:nuclear-transcribed mRNA catabolic process, RNase MRP-dependent"/>
    <property type="evidence" value="ECO:0007669"/>
    <property type="project" value="TreeGrafter"/>
</dbReference>
<gene>
    <name evidence="5" type="ORF">SETTUDRAFT_181577</name>
</gene>
<dbReference type="GO" id="GO:0000171">
    <property type="term" value="F:ribonuclease MRP activity"/>
    <property type="evidence" value="ECO:0007669"/>
    <property type="project" value="TreeGrafter"/>
</dbReference>
<feature type="compositionally biased region" description="Low complexity" evidence="4">
    <location>
        <begin position="38"/>
        <end position="51"/>
    </location>
</feature>
<dbReference type="GO" id="GO:0005655">
    <property type="term" value="C:nucleolar ribonuclease P complex"/>
    <property type="evidence" value="ECO:0007669"/>
    <property type="project" value="InterPro"/>
</dbReference>
<organism evidence="5 6">
    <name type="scientific">Exserohilum turcicum (strain 28A)</name>
    <name type="common">Northern leaf blight fungus</name>
    <name type="synonym">Setosphaeria turcica</name>
    <dbReference type="NCBI Taxonomy" id="671987"/>
    <lineage>
        <taxon>Eukaryota</taxon>
        <taxon>Fungi</taxon>
        <taxon>Dikarya</taxon>
        <taxon>Ascomycota</taxon>
        <taxon>Pezizomycotina</taxon>
        <taxon>Dothideomycetes</taxon>
        <taxon>Pleosporomycetidae</taxon>
        <taxon>Pleosporales</taxon>
        <taxon>Pleosporineae</taxon>
        <taxon>Pleosporaceae</taxon>
        <taxon>Exserohilum</taxon>
    </lineage>
</organism>
<keyword evidence="6" id="KW-1185">Reference proteome</keyword>
<feature type="region of interest" description="Disordered" evidence="4">
    <location>
        <begin position="146"/>
        <end position="178"/>
    </location>
</feature>
<dbReference type="AlphaFoldDB" id="R0JIZ6"/>
<dbReference type="PANTHER" id="PTHR28256">
    <property type="entry name" value="RIBONUCLEASES P/MRP PROTEIN SUBUNIT POP7"/>
    <property type="match status" value="1"/>
</dbReference>
<dbReference type="Proteomes" id="UP000016935">
    <property type="component" value="Unassembled WGS sequence"/>
</dbReference>
<dbReference type="GO" id="GO:0003723">
    <property type="term" value="F:RNA binding"/>
    <property type="evidence" value="ECO:0007669"/>
    <property type="project" value="TreeGrafter"/>
</dbReference>
<dbReference type="HOGENOM" id="CLU_085444_0_1_1"/>
<dbReference type="EMBL" id="KB908866">
    <property type="protein sequence ID" value="EOA81318.1"/>
    <property type="molecule type" value="Genomic_DNA"/>
</dbReference>
<dbReference type="RefSeq" id="XP_008030821.1">
    <property type="nucleotide sequence ID" value="XM_008032630.1"/>
</dbReference>
<dbReference type="GO" id="GO:0001682">
    <property type="term" value="P:tRNA 5'-leader removal"/>
    <property type="evidence" value="ECO:0007669"/>
    <property type="project" value="InterPro"/>
</dbReference>
<sequence length="289" mass="30393">MPGKKRSVNGQVKPAPPAADIAMPDATPPCAQPPPPSSKTASTPSTTTTTSQVPQKIAKPLQKAQAPSKPISNAAASTTHRKNRQKLAKLPSNTSITKRPLVHPALPTPFASAAHAKTLYVTARTPYIPAVKRVRKLLGQISAREKQGLAARDKGVGRNNNNNSSGGGGVQANGRLQARDVEREIVGEAARKAGRGRGSAKGGAGGERVYIKATGRAIPRALEIALCFQADDECSVTVDMGNVTAIDDIEVRLDDGAAEEEENGNENEIPETRVRMLSCVTVSIGFAMR</sequence>
<dbReference type="Pfam" id="PF12328">
    <property type="entry name" value="Rpp20"/>
    <property type="match status" value="1"/>
</dbReference>
<dbReference type="STRING" id="671987.R0JIZ6"/>
<keyword evidence="2" id="KW-0819">tRNA processing</keyword>
<dbReference type="InterPro" id="IPR020241">
    <property type="entry name" value="RNase_P/MRP_Pop7_fungi"/>
</dbReference>
<dbReference type="InterPro" id="IPR014612">
    <property type="entry name" value="Pop7/Rpp20"/>
</dbReference>
<protein>
    <submittedName>
        <fullName evidence="5">Uncharacterized protein</fullName>
    </submittedName>
</protein>
<evidence type="ECO:0000256" key="1">
    <source>
        <dbReference type="ARBA" id="ARBA00004123"/>
    </source>
</evidence>
<dbReference type="GO" id="GO:0000172">
    <property type="term" value="C:ribonuclease MRP complex"/>
    <property type="evidence" value="ECO:0007669"/>
    <property type="project" value="InterPro"/>
</dbReference>
<reference evidence="5 6" key="2">
    <citation type="journal article" date="2013" name="PLoS Genet.">
        <title>Comparative genome structure, secondary metabolite, and effector coding capacity across Cochliobolus pathogens.</title>
        <authorList>
            <person name="Condon B.J."/>
            <person name="Leng Y."/>
            <person name="Wu D."/>
            <person name="Bushley K.E."/>
            <person name="Ohm R.A."/>
            <person name="Otillar R."/>
            <person name="Martin J."/>
            <person name="Schackwitz W."/>
            <person name="Grimwood J."/>
            <person name="MohdZainudin N."/>
            <person name="Xue C."/>
            <person name="Wang R."/>
            <person name="Manning V.A."/>
            <person name="Dhillon B."/>
            <person name="Tu Z.J."/>
            <person name="Steffenson B.J."/>
            <person name="Salamov A."/>
            <person name="Sun H."/>
            <person name="Lowry S."/>
            <person name="LaButti K."/>
            <person name="Han J."/>
            <person name="Copeland A."/>
            <person name="Lindquist E."/>
            <person name="Barry K."/>
            <person name="Schmutz J."/>
            <person name="Baker S.E."/>
            <person name="Ciuffetti L.M."/>
            <person name="Grigoriev I.V."/>
            <person name="Zhong S."/>
            <person name="Turgeon B.G."/>
        </authorList>
    </citation>
    <scope>NUCLEOTIDE SEQUENCE [LARGE SCALE GENOMIC DNA]</scope>
    <source>
        <strain evidence="6">28A</strain>
    </source>
</reference>
<reference evidence="5 6" key="1">
    <citation type="journal article" date="2012" name="PLoS Pathog.">
        <title>Diverse lifestyles and strategies of plant pathogenesis encoded in the genomes of eighteen Dothideomycetes fungi.</title>
        <authorList>
            <person name="Ohm R.A."/>
            <person name="Feau N."/>
            <person name="Henrissat B."/>
            <person name="Schoch C.L."/>
            <person name="Horwitz B.A."/>
            <person name="Barry K.W."/>
            <person name="Condon B.J."/>
            <person name="Copeland A.C."/>
            <person name="Dhillon B."/>
            <person name="Glaser F."/>
            <person name="Hesse C.N."/>
            <person name="Kosti I."/>
            <person name="LaButti K."/>
            <person name="Lindquist E.A."/>
            <person name="Lucas S."/>
            <person name="Salamov A.A."/>
            <person name="Bradshaw R.E."/>
            <person name="Ciuffetti L."/>
            <person name="Hamelin R.C."/>
            <person name="Kema G.H.J."/>
            <person name="Lawrence C."/>
            <person name="Scott J.A."/>
            <person name="Spatafora J.W."/>
            <person name="Turgeon B.G."/>
            <person name="de Wit P.J.G.M."/>
            <person name="Zhong S."/>
            <person name="Goodwin S.B."/>
            <person name="Grigoriev I.V."/>
        </authorList>
    </citation>
    <scope>NUCLEOTIDE SEQUENCE [LARGE SCALE GENOMIC DNA]</scope>
    <source>
        <strain evidence="6">28A</strain>
    </source>
</reference>
<evidence type="ECO:0000256" key="2">
    <source>
        <dbReference type="ARBA" id="ARBA00022694"/>
    </source>
</evidence>
<name>R0JIZ6_EXST2</name>
<evidence type="ECO:0000256" key="4">
    <source>
        <dbReference type="SAM" id="MobiDB-lite"/>
    </source>
</evidence>
<dbReference type="OrthoDB" id="5416589at2759"/>
<dbReference type="GO" id="GO:0034965">
    <property type="term" value="P:intronic box C/D snoRNA processing"/>
    <property type="evidence" value="ECO:0007669"/>
    <property type="project" value="TreeGrafter"/>
</dbReference>
<evidence type="ECO:0000256" key="3">
    <source>
        <dbReference type="ARBA" id="ARBA00023242"/>
    </source>
</evidence>
<accession>R0JIZ6</accession>
<feature type="compositionally biased region" description="Basic and acidic residues" evidence="4">
    <location>
        <begin position="146"/>
        <end position="156"/>
    </location>
</feature>
<comment type="subcellular location">
    <subcellularLocation>
        <location evidence="1">Nucleus</location>
    </subcellularLocation>
</comment>
<evidence type="ECO:0000313" key="5">
    <source>
        <dbReference type="EMBL" id="EOA81318.1"/>
    </source>
</evidence>